<keyword evidence="1" id="KW-1133">Transmembrane helix</keyword>
<gene>
    <name evidence="2" type="ORF">C8N43_1991</name>
</gene>
<feature type="transmembrane region" description="Helical" evidence="1">
    <location>
        <begin position="110"/>
        <end position="130"/>
    </location>
</feature>
<evidence type="ECO:0000256" key="1">
    <source>
        <dbReference type="SAM" id="Phobius"/>
    </source>
</evidence>
<dbReference type="EMBL" id="QBKS01000001">
    <property type="protein sequence ID" value="PTX57324.1"/>
    <property type="molecule type" value="Genomic_DNA"/>
</dbReference>
<dbReference type="AlphaFoldDB" id="A0A2T6BMR4"/>
<name>A0A2T6BMR4_9RHOB</name>
<evidence type="ECO:0000313" key="2">
    <source>
        <dbReference type="EMBL" id="PTX57324.1"/>
    </source>
</evidence>
<feature type="transmembrane region" description="Helical" evidence="1">
    <location>
        <begin position="82"/>
        <end position="104"/>
    </location>
</feature>
<keyword evidence="1" id="KW-0812">Transmembrane</keyword>
<feature type="transmembrane region" description="Helical" evidence="1">
    <location>
        <begin position="42"/>
        <end position="61"/>
    </location>
</feature>
<keyword evidence="3" id="KW-1185">Reference proteome</keyword>
<feature type="transmembrane region" description="Helical" evidence="1">
    <location>
        <begin position="12"/>
        <end position="30"/>
    </location>
</feature>
<dbReference type="RefSeq" id="WP_107845431.1">
    <property type="nucleotide sequence ID" value="NZ_QBKS01000001.1"/>
</dbReference>
<dbReference type="Proteomes" id="UP000243978">
    <property type="component" value="Unassembled WGS sequence"/>
</dbReference>
<keyword evidence="1" id="KW-0472">Membrane</keyword>
<accession>A0A2T6BMR4</accession>
<dbReference type="OrthoDB" id="7859999at2"/>
<protein>
    <recommendedName>
        <fullName evidence="4">DUF2178 domain-containing protein</fullName>
    </recommendedName>
</protein>
<comment type="caution">
    <text evidence="2">The sequence shown here is derived from an EMBL/GenBank/DDBJ whole genome shotgun (WGS) entry which is preliminary data.</text>
</comment>
<reference evidence="2 3" key="1">
    <citation type="submission" date="2018-04" db="EMBL/GenBank/DDBJ databases">
        <title>Genomic Encyclopedia of Archaeal and Bacterial Type Strains, Phase II (KMG-II): from individual species to whole genera.</title>
        <authorList>
            <person name="Goeker M."/>
        </authorList>
    </citation>
    <scope>NUCLEOTIDE SEQUENCE [LARGE SCALE GENOMIC DNA]</scope>
    <source>
        <strain evidence="2 3">DSM 100977</strain>
    </source>
</reference>
<evidence type="ECO:0000313" key="3">
    <source>
        <dbReference type="Proteomes" id="UP000243978"/>
    </source>
</evidence>
<evidence type="ECO:0008006" key="4">
    <source>
        <dbReference type="Google" id="ProtNLM"/>
    </source>
</evidence>
<proteinExistence type="predicted"/>
<sequence>MSDNPISRIRFWGNAALVAVVLAAMAALALQGREIWGGWEYVIGAVALGYVALSLASYVIFPDQAKAAWDEQVQDTHRASLAFGYWAALGVFLILLGLVVTGRVSSAQAFYLMAPVLGAAPALWFTIAALRGRAG</sequence>
<organism evidence="2 3">
    <name type="scientific">Litoreibacter ponti</name>
    <dbReference type="NCBI Taxonomy" id="1510457"/>
    <lineage>
        <taxon>Bacteria</taxon>
        <taxon>Pseudomonadati</taxon>
        <taxon>Pseudomonadota</taxon>
        <taxon>Alphaproteobacteria</taxon>
        <taxon>Rhodobacterales</taxon>
        <taxon>Roseobacteraceae</taxon>
        <taxon>Litoreibacter</taxon>
    </lineage>
</organism>